<dbReference type="GO" id="GO:0003677">
    <property type="term" value="F:DNA binding"/>
    <property type="evidence" value="ECO:0007669"/>
    <property type="project" value="InterPro"/>
</dbReference>
<dbReference type="Proteomes" id="UP000784435">
    <property type="component" value="Unassembled WGS sequence"/>
</dbReference>
<feature type="compositionally biased region" description="Polar residues" evidence="1">
    <location>
        <begin position="18"/>
        <end position="32"/>
    </location>
</feature>
<organism evidence="2 3">
    <name type="scientific">Brevibacterium senegalense</name>
    <dbReference type="NCBI Taxonomy" id="1033736"/>
    <lineage>
        <taxon>Bacteria</taxon>
        <taxon>Bacillati</taxon>
        <taxon>Actinomycetota</taxon>
        <taxon>Actinomycetes</taxon>
        <taxon>Micrococcales</taxon>
        <taxon>Brevibacteriaceae</taxon>
        <taxon>Brevibacterium</taxon>
    </lineage>
</organism>
<dbReference type="SUPFAM" id="SSF50118">
    <property type="entry name" value="Cell growth inhibitor/plasmid maintenance toxic component"/>
    <property type="match status" value="1"/>
</dbReference>
<feature type="compositionally biased region" description="Basic residues" evidence="1">
    <location>
        <begin position="86"/>
        <end position="97"/>
    </location>
</feature>
<evidence type="ECO:0000313" key="2">
    <source>
        <dbReference type="EMBL" id="HJG79667.1"/>
    </source>
</evidence>
<reference evidence="2" key="2">
    <citation type="submission" date="2021-09" db="EMBL/GenBank/DDBJ databases">
        <authorList>
            <person name="Gilroy R."/>
        </authorList>
    </citation>
    <scope>NUCLEOTIDE SEQUENCE</scope>
    <source>
        <strain evidence="2">ChiGjej5B5-7349</strain>
    </source>
</reference>
<comment type="caution">
    <text evidence="2">The sequence shown here is derived from an EMBL/GenBank/DDBJ whole genome shotgun (WGS) entry which is preliminary data.</text>
</comment>
<protein>
    <submittedName>
        <fullName evidence="2">Type II toxin-antitoxin system PemK/MazF family toxin</fullName>
    </submittedName>
</protein>
<dbReference type="InterPro" id="IPR003477">
    <property type="entry name" value="PemK-like"/>
</dbReference>
<proteinExistence type="predicted"/>
<dbReference type="EMBL" id="DYUK01000093">
    <property type="protein sequence ID" value="HJG79667.1"/>
    <property type="molecule type" value="Genomic_DNA"/>
</dbReference>
<evidence type="ECO:0000313" key="3">
    <source>
        <dbReference type="Proteomes" id="UP000784435"/>
    </source>
</evidence>
<evidence type="ECO:0000256" key="1">
    <source>
        <dbReference type="SAM" id="MobiDB-lite"/>
    </source>
</evidence>
<name>A0A921MD89_9MICO</name>
<feature type="region of interest" description="Disordered" evidence="1">
    <location>
        <begin position="1"/>
        <end position="121"/>
    </location>
</feature>
<dbReference type="AlphaFoldDB" id="A0A921MD89"/>
<reference evidence="2" key="1">
    <citation type="journal article" date="2021" name="PeerJ">
        <title>Extensive microbial diversity within the chicken gut microbiome revealed by metagenomics and culture.</title>
        <authorList>
            <person name="Gilroy R."/>
            <person name="Ravi A."/>
            <person name="Getino M."/>
            <person name="Pursley I."/>
            <person name="Horton D.L."/>
            <person name="Alikhan N.F."/>
            <person name="Baker D."/>
            <person name="Gharbi K."/>
            <person name="Hall N."/>
            <person name="Watson M."/>
            <person name="Adriaenssens E.M."/>
            <person name="Foster-Nyarko E."/>
            <person name="Jarju S."/>
            <person name="Secka A."/>
            <person name="Antonio M."/>
            <person name="Oren A."/>
            <person name="Chaudhuri R.R."/>
            <person name="La Ragione R."/>
            <person name="Hildebrand F."/>
            <person name="Pallen M.J."/>
        </authorList>
    </citation>
    <scope>NUCLEOTIDE SEQUENCE</scope>
    <source>
        <strain evidence="2">ChiGjej5B5-7349</strain>
    </source>
</reference>
<feature type="compositionally biased region" description="Basic and acidic residues" evidence="1">
    <location>
        <begin position="38"/>
        <end position="60"/>
    </location>
</feature>
<dbReference type="Pfam" id="PF02452">
    <property type="entry name" value="PemK_toxin"/>
    <property type="match status" value="1"/>
</dbReference>
<sequence length="237" mass="26317">MDWKRLAQKAVRSGVRQGINQLRRSGRDTTALTVVDSLLRDGPRDGRSEPAPRPPRDRRQTQRKPGGTTSRPAETSPREDFGKARSASRHKPSQRFPKRPDGGYPGDYRGPVRPVYTPDLDGDADPGEIVWAWVPYEEDHSQGKDRPVLVIGRDGAWLLALMLTSKDNVPGGVGDVRDDEHGTPYINVGTGDWDAQGRPSEIRLDRIIRIEPTAVRREGAIMPMDRFSRIVAAIDAG</sequence>
<gene>
    <name evidence="2" type="ORF">K8V08_04560</name>
</gene>
<accession>A0A921MD89</accession>